<dbReference type="CDD" id="cd00333">
    <property type="entry name" value="MIP"/>
    <property type="match status" value="1"/>
</dbReference>
<dbReference type="InterPro" id="IPR023271">
    <property type="entry name" value="Aquaporin-like"/>
</dbReference>
<dbReference type="EMBL" id="RBRL01000032">
    <property type="protein sequence ID" value="RMQ92794.1"/>
    <property type="molecule type" value="Genomic_DNA"/>
</dbReference>
<dbReference type="Gene3D" id="1.20.1080.10">
    <property type="entry name" value="Glycerol uptake facilitator protein"/>
    <property type="match status" value="1"/>
</dbReference>
<comment type="subcellular location">
    <subcellularLocation>
        <location evidence="1">Membrane</location>
        <topology evidence="1">Multi-pass membrane protein</topology>
    </subcellularLocation>
</comment>
<proteinExistence type="inferred from homology"/>
<evidence type="ECO:0000313" key="9">
    <source>
        <dbReference type="EMBL" id="RMQ92794.1"/>
    </source>
</evidence>
<dbReference type="PRINTS" id="PR00783">
    <property type="entry name" value="MINTRINSICP"/>
</dbReference>
<dbReference type="SUPFAM" id="SSF81338">
    <property type="entry name" value="Aquaporin-like"/>
    <property type="match status" value="1"/>
</dbReference>
<evidence type="ECO:0000256" key="2">
    <source>
        <dbReference type="ARBA" id="ARBA00006175"/>
    </source>
</evidence>
<accession>A0A3M4QR96</accession>
<evidence type="ECO:0000256" key="5">
    <source>
        <dbReference type="ARBA" id="ARBA00022989"/>
    </source>
</evidence>
<dbReference type="InterPro" id="IPR050363">
    <property type="entry name" value="MIP/Aquaporin"/>
</dbReference>
<name>A0A3M4QR96_9PSED</name>
<feature type="transmembrane region" description="Helical" evidence="8">
    <location>
        <begin position="166"/>
        <end position="186"/>
    </location>
</feature>
<dbReference type="PANTHER" id="PTHR43829">
    <property type="entry name" value="AQUAPORIN OR AQUAGLYCEROPORIN RELATED"/>
    <property type="match status" value="1"/>
</dbReference>
<evidence type="ECO:0000256" key="8">
    <source>
        <dbReference type="SAM" id="Phobius"/>
    </source>
</evidence>
<evidence type="ECO:0000256" key="3">
    <source>
        <dbReference type="ARBA" id="ARBA00022448"/>
    </source>
</evidence>
<feature type="transmembrane region" description="Helical" evidence="8">
    <location>
        <begin position="93"/>
        <end position="112"/>
    </location>
</feature>
<feature type="transmembrane region" description="Helical" evidence="8">
    <location>
        <begin position="308"/>
        <end position="329"/>
    </location>
</feature>
<organism evidence="9 10">
    <name type="scientific">Pseudomonas salomonii</name>
    <dbReference type="NCBI Taxonomy" id="191391"/>
    <lineage>
        <taxon>Bacteria</taxon>
        <taxon>Pseudomonadati</taxon>
        <taxon>Pseudomonadota</taxon>
        <taxon>Gammaproteobacteria</taxon>
        <taxon>Pseudomonadales</taxon>
        <taxon>Pseudomonadaceae</taxon>
        <taxon>Pseudomonas</taxon>
    </lineage>
</organism>
<protein>
    <recommendedName>
        <fullName evidence="11">Glycerol uptake facilitator protein</fullName>
    </recommendedName>
</protein>
<feature type="transmembrane region" description="Helical" evidence="8">
    <location>
        <begin position="256"/>
        <end position="280"/>
    </location>
</feature>
<gene>
    <name evidence="9" type="ORF">ALP97_100752</name>
</gene>
<evidence type="ECO:0000256" key="7">
    <source>
        <dbReference type="RuleBase" id="RU000477"/>
    </source>
</evidence>
<evidence type="ECO:0000256" key="6">
    <source>
        <dbReference type="ARBA" id="ARBA00023136"/>
    </source>
</evidence>
<evidence type="ECO:0008006" key="11">
    <source>
        <dbReference type="Google" id="ProtNLM"/>
    </source>
</evidence>
<reference evidence="9 10" key="1">
    <citation type="submission" date="2018-08" db="EMBL/GenBank/DDBJ databases">
        <title>Recombination of ecologically and evolutionarily significant loci maintains genetic cohesion in the Pseudomonas syringae species complex.</title>
        <authorList>
            <person name="Dillon M."/>
            <person name="Thakur S."/>
            <person name="Almeida R.N.D."/>
            <person name="Weir B.S."/>
            <person name="Guttman D.S."/>
        </authorList>
    </citation>
    <scope>NUCLEOTIDE SEQUENCE [LARGE SCALE GENOMIC DNA]</scope>
    <source>
        <strain evidence="9 10">ICMP 11288</strain>
    </source>
</reference>
<feature type="transmembrane region" description="Helical" evidence="8">
    <location>
        <begin position="224"/>
        <end position="244"/>
    </location>
</feature>
<keyword evidence="5 8" id="KW-1133">Transmembrane helix</keyword>
<keyword evidence="3 7" id="KW-0813">Transport</keyword>
<evidence type="ECO:0000256" key="4">
    <source>
        <dbReference type="ARBA" id="ARBA00022692"/>
    </source>
</evidence>
<dbReference type="PROSITE" id="PS00221">
    <property type="entry name" value="MIP"/>
    <property type="match status" value="1"/>
</dbReference>
<dbReference type="GO" id="GO:0005886">
    <property type="term" value="C:plasma membrane"/>
    <property type="evidence" value="ECO:0007669"/>
    <property type="project" value="TreeGrafter"/>
</dbReference>
<dbReference type="AlphaFoldDB" id="A0A3M4QR96"/>
<dbReference type="PANTHER" id="PTHR43829:SF9">
    <property type="entry name" value="AQUAPORIN-9"/>
    <property type="match status" value="1"/>
</dbReference>
<dbReference type="InterPro" id="IPR022357">
    <property type="entry name" value="MIP_CS"/>
</dbReference>
<evidence type="ECO:0000313" key="10">
    <source>
        <dbReference type="Proteomes" id="UP000277179"/>
    </source>
</evidence>
<dbReference type="InterPro" id="IPR000425">
    <property type="entry name" value="MIP"/>
</dbReference>
<dbReference type="NCBIfam" id="TIGR00861">
    <property type="entry name" value="MIP"/>
    <property type="match status" value="1"/>
</dbReference>
<evidence type="ECO:0000256" key="1">
    <source>
        <dbReference type="ARBA" id="ARBA00004141"/>
    </source>
</evidence>
<keyword evidence="6 8" id="KW-0472">Membrane</keyword>
<sequence length="360" mass="38610">MIIHQTNSSKMTNGSLSTFDSGHSCLYFFVSEYCRNSTPVFQREAAVRMGILITVKIAQWPVEAMRQQEQQSRFAMTTALQQPSLSSQCMAEFLGTALLIFFGTGCVAALKVAGASFGLWEISIIWGIGVSMAIYLTAGISGAHLNPAVSIALCIFADFEKRKLPFYILAQIAGAFCSAALVYTLYSNLFFDYEQTHHMVRGSQASLELASVFSTYPHALLSTAQAFLVEMVITAILMGVIMALTDDNNGLPRGPLAPLLIGLLIAVIGSAMGPLTGFAMNPARDFGPKLMTFFAGWGEMAFTGGRDIPYFLVPIFAPIVGACLGAAAYRGLIARHLPSAAPAIAEETPDTAVNGKTRIS</sequence>
<dbReference type="Pfam" id="PF00230">
    <property type="entry name" value="MIP"/>
    <property type="match status" value="1"/>
</dbReference>
<dbReference type="GO" id="GO:0015254">
    <property type="term" value="F:glycerol channel activity"/>
    <property type="evidence" value="ECO:0007669"/>
    <property type="project" value="TreeGrafter"/>
</dbReference>
<keyword evidence="4 7" id="KW-0812">Transmembrane</keyword>
<comment type="caution">
    <text evidence="9">The sequence shown here is derived from an EMBL/GenBank/DDBJ whole genome shotgun (WGS) entry which is preliminary data.</text>
</comment>
<dbReference type="Proteomes" id="UP000277179">
    <property type="component" value="Unassembled WGS sequence"/>
</dbReference>
<comment type="similarity">
    <text evidence="2 7">Belongs to the MIP/aquaporin (TC 1.A.8) family.</text>
</comment>